<name>A0A9W2WZ85_PHYMC</name>
<protein>
    <recommendedName>
        <fullName evidence="10">Alpha-1,4 glucan phosphorylase</fullName>
        <ecNumber evidence="10">2.4.1.1</ecNumber>
    </recommendedName>
</protein>
<keyword evidence="5 10" id="KW-0663">Pyridoxal phosphate</keyword>
<proteinExistence type="inferred from homology"/>
<evidence type="ECO:0000256" key="5">
    <source>
        <dbReference type="ARBA" id="ARBA00022898"/>
    </source>
</evidence>
<comment type="catalytic activity">
    <reaction evidence="7">
        <text>[(1-&gt;4)-alpha-D-glucosyl](n) + phosphate = [(1-&gt;4)-alpha-D-glucosyl](n-1) + alpha-D-glucose 1-phosphate</text>
        <dbReference type="Rhea" id="RHEA:41732"/>
        <dbReference type="Rhea" id="RHEA-COMP:9584"/>
        <dbReference type="Rhea" id="RHEA-COMP:9586"/>
        <dbReference type="ChEBI" id="CHEBI:15444"/>
        <dbReference type="ChEBI" id="CHEBI:43474"/>
        <dbReference type="ChEBI" id="CHEBI:58601"/>
        <dbReference type="EC" id="2.4.1.1"/>
    </reaction>
    <physiologicalReaction direction="left-to-right" evidence="7">
        <dbReference type="Rhea" id="RHEA:41733"/>
    </physiologicalReaction>
</comment>
<evidence type="ECO:0000256" key="10">
    <source>
        <dbReference type="RuleBase" id="RU000587"/>
    </source>
</evidence>
<keyword evidence="4 10" id="KW-0808">Transferase</keyword>
<evidence type="ECO:0000256" key="8">
    <source>
        <dbReference type="ARBA" id="ARBA00037413"/>
    </source>
</evidence>
<dbReference type="FunFam" id="3.40.50.2000:FF:000153">
    <property type="entry name" value="Alpha-1,4 glucan phosphorylase"/>
    <property type="match status" value="1"/>
</dbReference>
<organism evidence="11 12">
    <name type="scientific">Physeter macrocephalus</name>
    <name type="common">Sperm whale</name>
    <name type="synonym">Physeter catodon</name>
    <dbReference type="NCBI Taxonomy" id="9755"/>
    <lineage>
        <taxon>Eukaryota</taxon>
        <taxon>Metazoa</taxon>
        <taxon>Chordata</taxon>
        <taxon>Craniata</taxon>
        <taxon>Vertebrata</taxon>
        <taxon>Euteleostomi</taxon>
        <taxon>Mammalia</taxon>
        <taxon>Eutheria</taxon>
        <taxon>Laurasiatheria</taxon>
        <taxon>Artiodactyla</taxon>
        <taxon>Whippomorpha</taxon>
        <taxon>Cetacea</taxon>
        <taxon>Odontoceti</taxon>
        <taxon>Physeteridae</taxon>
        <taxon>Physeter</taxon>
    </lineage>
</organism>
<dbReference type="AlphaFoldDB" id="A0A9W2WZ85"/>
<dbReference type="SUPFAM" id="SSF53756">
    <property type="entry name" value="UDP-Glycosyltransferase/glycogen phosphorylase"/>
    <property type="match status" value="2"/>
</dbReference>
<dbReference type="OrthoDB" id="9215500at2759"/>
<evidence type="ECO:0000256" key="2">
    <source>
        <dbReference type="ARBA" id="ARBA00006047"/>
    </source>
</evidence>
<comment type="cofactor">
    <cofactor evidence="1 10">
        <name>pyridoxal 5'-phosphate</name>
        <dbReference type="ChEBI" id="CHEBI:597326"/>
    </cofactor>
</comment>
<evidence type="ECO:0000313" key="11">
    <source>
        <dbReference type="Proteomes" id="UP000248484"/>
    </source>
</evidence>
<dbReference type="GO" id="GO:0005737">
    <property type="term" value="C:cytoplasm"/>
    <property type="evidence" value="ECO:0007669"/>
    <property type="project" value="TreeGrafter"/>
</dbReference>
<evidence type="ECO:0000256" key="9">
    <source>
        <dbReference type="ARBA" id="ARBA00046783"/>
    </source>
</evidence>
<dbReference type="KEGG" id="pcad:102984884"/>
<keyword evidence="11" id="KW-1185">Reference proteome</keyword>
<comment type="function">
    <text evidence="8 10">Allosteric enzyme that catalyzes the rate-limiting step in glycogen catabolism, the phosphorolytic cleavage of glycogen to produce glucose-1-phosphate, and plays a central role in maintaining cellular and organismal glucose homeostasis.</text>
</comment>
<dbReference type="InterPro" id="IPR035090">
    <property type="entry name" value="Pyridoxal_P_attach_site"/>
</dbReference>
<dbReference type="PANTHER" id="PTHR11468:SF3">
    <property type="entry name" value="GLYCOGEN PHOSPHORYLASE, LIVER FORM"/>
    <property type="match status" value="1"/>
</dbReference>
<comment type="similarity">
    <text evidence="2 10">Belongs to the glycogen phosphorylase family.</text>
</comment>
<dbReference type="EC" id="2.4.1.1" evidence="10"/>
<keyword evidence="3 10" id="KW-0328">Glycosyltransferase</keyword>
<dbReference type="InterPro" id="IPR000811">
    <property type="entry name" value="Glyco_trans_35"/>
</dbReference>
<dbReference type="GeneID" id="102984884"/>
<dbReference type="GO" id="GO:0005980">
    <property type="term" value="P:glycogen catabolic process"/>
    <property type="evidence" value="ECO:0007669"/>
    <property type="project" value="TreeGrafter"/>
</dbReference>
<sequence>MAKPLTDQEKRRQISIRGIVGVENVAELKKGFNRHLHFTLVKDRNVATPRDYFFALAHSVRDHLVGRWIRTQQYYYETCPKRVYYLSLEFYMGRTLQNTMINLGLQNACDEAIYQLGLDMEELEEIEEDAGLGNGGLGRLAACFLDSMATLGLAAYGYGIRYEYGIFNQKLRDGWQIEEADDWLRHGNPWEKARPEFMLPVHFYGKVEHTEAGTKWINTQVVLALPYDTPVPGYLNNTVNTMRLWSARAPNDFNLTDFNVGDYIQAVLDRNLAENISRVLYPNDNVSDQACFLSGNRSSLFQKHLFSSHKAHTASYVNAWIPYKQIQRDRITNSITNALLAVIPATDLSEQISTAGTEASGTGNMKFMLNGALTIGTMDGANVEMAEEAGEENLFIFGMRVEDVAALDKKGYKAREYYEALPELKLAIDQIDKGFFSPKQPDLFKDLVNMLFYHDRFKVFADYEAYVKCQEKVSQLYMNPKAWNITVLRNIAASGKFSSDRTIKEYARDIWNMEPSDLKISLSSEPSSGVNKANGKLDK</sequence>
<dbReference type="Gene3D" id="3.40.50.2000">
    <property type="entry name" value="Glycogen Phosphorylase B"/>
    <property type="match status" value="2"/>
</dbReference>
<dbReference type="PROSITE" id="PS00102">
    <property type="entry name" value="PHOSPHORYLASE"/>
    <property type="match status" value="1"/>
</dbReference>
<evidence type="ECO:0000256" key="7">
    <source>
        <dbReference type="ARBA" id="ARBA00036074"/>
    </source>
</evidence>
<gene>
    <name evidence="12" type="primary">PYGL</name>
</gene>
<dbReference type="RefSeq" id="XP_054944463.1">
    <property type="nucleotide sequence ID" value="XM_055088488.1"/>
</dbReference>
<dbReference type="GO" id="GO:0030170">
    <property type="term" value="F:pyridoxal phosphate binding"/>
    <property type="evidence" value="ECO:0007669"/>
    <property type="project" value="TreeGrafter"/>
</dbReference>
<dbReference type="Proteomes" id="UP000248484">
    <property type="component" value="Chromosome 11"/>
</dbReference>
<evidence type="ECO:0000256" key="4">
    <source>
        <dbReference type="ARBA" id="ARBA00022679"/>
    </source>
</evidence>
<evidence type="ECO:0000256" key="3">
    <source>
        <dbReference type="ARBA" id="ARBA00022676"/>
    </source>
</evidence>
<evidence type="ECO:0000313" key="12">
    <source>
        <dbReference type="RefSeq" id="XP_054944463.1"/>
    </source>
</evidence>
<evidence type="ECO:0000256" key="6">
    <source>
        <dbReference type="ARBA" id="ARBA00023277"/>
    </source>
</evidence>
<comment type="subunit">
    <text evidence="9">Homodimer; enzymatically active. Interacts with PPP1R3B; recruits the phosphatase PP1 which dephosphorylates and inactivates PYGL/glycogen phosphorylase.</text>
</comment>
<dbReference type="CTD" id="5836"/>
<dbReference type="PANTHER" id="PTHR11468">
    <property type="entry name" value="GLYCOGEN PHOSPHORYLASE"/>
    <property type="match status" value="1"/>
</dbReference>
<evidence type="ECO:0000256" key="1">
    <source>
        <dbReference type="ARBA" id="ARBA00001933"/>
    </source>
</evidence>
<reference evidence="12" key="1">
    <citation type="submission" date="2025-08" db="UniProtKB">
        <authorList>
            <consortium name="RefSeq"/>
        </authorList>
    </citation>
    <scope>IDENTIFICATION</scope>
    <source>
        <tissue evidence="12">Muscle</tissue>
    </source>
</reference>
<dbReference type="GO" id="GO:0008184">
    <property type="term" value="F:glycogen phosphorylase activity"/>
    <property type="evidence" value="ECO:0007669"/>
    <property type="project" value="InterPro"/>
</dbReference>
<dbReference type="Pfam" id="PF00343">
    <property type="entry name" value="Phosphorylase"/>
    <property type="match status" value="2"/>
</dbReference>
<keyword evidence="6 10" id="KW-0119">Carbohydrate metabolism</keyword>
<accession>A0A9W2WZ85</accession>